<name>A0AA86VFA2_9FABA</name>
<evidence type="ECO:0000313" key="2">
    <source>
        <dbReference type="Proteomes" id="UP001189624"/>
    </source>
</evidence>
<gene>
    <name evidence="1" type="ORF">AYBTSS11_LOCUS13005</name>
</gene>
<keyword evidence="2" id="KW-1185">Reference proteome</keyword>
<sequence length="73" mass="7903">MADMNPPSAYPKIPLTSTIVTIPPLVTQPQASPTLTMSSSLLLHNKESPFNWVDHVLQGQLVEHANVLSAKAK</sequence>
<dbReference type="Gramene" id="rna-AYBTSS11_LOCUS13005">
    <property type="protein sequence ID" value="CAJ1948097.1"/>
    <property type="gene ID" value="gene-AYBTSS11_LOCUS13005"/>
</dbReference>
<evidence type="ECO:0000313" key="1">
    <source>
        <dbReference type="EMBL" id="CAJ1948097.1"/>
    </source>
</evidence>
<dbReference type="Proteomes" id="UP001189624">
    <property type="component" value="Chromosome 4"/>
</dbReference>
<dbReference type="AlphaFoldDB" id="A0AA86VFA2"/>
<proteinExistence type="predicted"/>
<reference evidence="1" key="1">
    <citation type="submission" date="2023-10" db="EMBL/GenBank/DDBJ databases">
        <authorList>
            <person name="Domelevo Entfellner J.-B."/>
        </authorList>
    </citation>
    <scope>NUCLEOTIDE SEQUENCE</scope>
</reference>
<organism evidence="1 2">
    <name type="scientific">Sphenostylis stenocarpa</name>
    <dbReference type="NCBI Taxonomy" id="92480"/>
    <lineage>
        <taxon>Eukaryota</taxon>
        <taxon>Viridiplantae</taxon>
        <taxon>Streptophyta</taxon>
        <taxon>Embryophyta</taxon>
        <taxon>Tracheophyta</taxon>
        <taxon>Spermatophyta</taxon>
        <taxon>Magnoliopsida</taxon>
        <taxon>eudicotyledons</taxon>
        <taxon>Gunneridae</taxon>
        <taxon>Pentapetalae</taxon>
        <taxon>rosids</taxon>
        <taxon>fabids</taxon>
        <taxon>Fabales</taxon>
        <taxon>Fabaceae</taxon>
        <taxon>Papilionoideae</taxon>
        <taxon>50 kb inversion clade</taxon>
        <taxon>NPAAA clade</taxon>
        <taxon>indigoferoid/millettioid clade</taxon>
        <taxon>Phaseoleae</taxon>
        <taxon>Sphenostylis</taxon>
    </lineage>
</organism>
<dbReference type="EMBL" id="OY731401">
    <property type="protein sequence ID" value="CAJ1948097.1"/>
    <property type="molecule type" value="Genomic_DNA"/>
</dbReference>
<accession>A0AA86VFA2</accession>
<protein>
    <submittedName>
        <fullName evidence="1">Uncharacterized protein</fullName>
    </submittedName>
</protein>